<evidence type="ECO:0000256" key="1">
    <source>
        <dbReference type="ARBA" id="ARBA00004604"/>
    </source>
</evidence>
<dbReference type="EMBL" id="JH431584">
    <property type="status" value="NOT_ANNOTATED_CDS"/>
    <property type="molecule type" value="Genomic_DNA"/>
</dbReference>
<protein>
    <recommendedName>
        <fullName evidence="3 6">Ribosome production factor 2 homolog</fullName>
    </recommendedName>
    <alternativeName>
        <fullName evidence="5 6">Ribosome biogenesis protein RPF2 homolog</fullName>
    </alternativeName>
</protein>
<evidence type="ECO:0000313" key="10">
    <source>
        <dbReference type="Proteomes" id="UP000014500"/>
    </source>
</evidence>
<comment type="subcellular location">
    <subcellularLocation>
        <location evidence="1 6">Nucleus</location>
        <location evidence="1 6">Nucleolus</location>
    </subcellularLocation>
</comment>
<name>T1IVI2_STRMM</name>
<feature type="domain" description="Brix" evidence="8">
    <location>
        <begin position="113"/>
        <end position="227"/>
    </location>
</feature>
<dbReference type="InterPro" id="IPR007109">
    <property type="entry name" value="Brix"/>
</dbReference>
<dbReference type="PhylomeDB" id="T1IVI2"/>
<dbReference type="InterPro" id="IPR039770">
    <property type="entry name" value="Rpf2"/>
</dbReference>
<accession>T1IVI2</accession>
<dbReference type="HOGENOM" id="CLU_1221047_0_0_1"/>
<reference evidence="10" key="1">
    <citation type="submission" date="2011-05" db="EMBL/GenBank/DDBJ databases">
        <authorList>
            <person name="Richards S.R."/>
            <person name="Qu J."/>
            <person name="Jiang H."/>
            <person name="Jhangiani S.N."/>
            <person name="Agravi P."/>
            <person name="Goodspeed R."/>
            <person name="Gross S."/>
            <person name="Mandapat C."/>
            <person name="Jackson L."/>
            <person name="Mathew T."/>
            <person name="Pu L."/>
            <person name="Thornton R."/>
            <person name="Saada N."/>
            <person name="Wilczek-Boney K.B."/>
            <person name="Lee S."/>
            <person name="Kovar C."/>
            <person name="Wu Y."/>
            <person name="Scherer S.E."/>
            <person name="Worley K.C."/>
            <person name="Muzny D.M."/>
            <person name="Gibbs R."/>
        </authorList>
    </citation>
    <scope>NUCLEOTIDE SEQUENCE</scope>
    <source>
        <strain evidence="10">Brora</strain>
    </source>
</reference>
<keyword evidence="7" id="KW-0812">Transmembrane</keyword>
<keyword evidence="7" id="KW-0472">Membrane</keyword>
<keyword evidence="7" id="KW-1133">Transmembrane helix</keyword>
<dbReference type="GO" id="GO:0000027">
    <property type="term" value="P:ribosomal large subunit assembly"/>
    <property type="evidence" value="ECO:0007669"/>
    <property type="project" value="InterPro"/>
</dbReference>
<organism evidence="9 10">
    <name type="scientific">Strigamia maritima</name>
    <name type="common">European centipede</name>
    <name type="synonym">Geophilus maritimus</name>
    <dbReference type="NCBI Taxonomy" id="126957"/>
    <lineage>
        <taxon>Eukaryota</taxon>
        <taxon>Metazoa</taxon>
        <taxon>Ecdysozoa</taxon>
        <taxon>Arthropoda</taxon>
        <taxon>Myriapoda</taxon>
        <taxon>Chilopoda</taxon>
        <taxon>Pleurostigmophora</taxon>
        <taxon>Geophilomorpha</taxon>
        <taxon>Linotaeniidae</taxon>
        <taxon>Strigamia</taxon>
    </lineage>
</organism>
<dbReference type="GO" id="GO:0005730">
    <property type="term" value="C:nucleolus"/>
    <property type="evidence" value="ECO:0007669"/>
    <property type="project" value="UniProtKB-SubCell"/>
</dbReference>
<comment type="similarity">
    <text evidence="2 6">Belongs to the RPF2 family.</text>
</comment>
<evidence type="ECO:0000256" key="6">
    <source>
        <dbReference type="RuleBase" id="RU367086"/>
    </source>
</evidence>
<dbReference type="PANTHER" id="PTHR12728:SF0">
    <property type="entry name" value="RIBOSOME PRODUCTION FACTOR 2 HOMOLOG"/>
    <property type="match status" value="1"/>
</dbReference>
<evidence type="ECO:0000313" key="9">
    <source>
        <dbReference type="EnsemblMetazoa" id="SMAR005180-PA"/>
    </source>
</evidence>
<evidence type="ECO:0000256" key="5">
    <source>
        <dbReference type="ARBA" id="ARBA00030889"/>
    </source>
</evidence>
<dbReference type="GO" id="GO:0019843">
    <property type="term" value="F:rRNA binding"/>
    <property type="evidence" value="ECO:0007669"/>
    <property type="project" value="UniProtKB-UniRule"/>
</dbReference>
<proteinExistence type="inferred from homology"/>
<dbReference type="PANTHER" id="PTHR12728">
    <property type="entry name" value="BRIX DOMAIN CONTAINING PROTEIN"/>
    <property type="match status" value="1"/>
</dbReference>
<evidence type="ECO:0000259" key="8">
    <source>
        <dbReference type="PROSITE" id="PS50833"/>
    </source>
</evidence>
<dbReference type="Pfam" id="PF04427">
    <property type="entry name" value="Brix"/>
    <property type="match status" value="1"/>
</dbReference>
<evidence type="ECO:0000256" key="7">
    <source>
        <dbReference type="SAM" id="Phobius"/>
    </source>
</evidence>
<reference evidence="9" key="2">
    <citation type="submission" date="2015-02" db="UniProtKB">
        <authorList>
            <consortium name="EnsemblMetazoa"/>
        </authorList>
    </citation>
    <scope>IDENTIFICATION</scope>
</reference>
<evidence type="ECO:0000256" key="4">
    <source>
        <dbReference type="ARBA" id="ARBA00023242"/>
    </source>
</evidence>
<dbReference type="eggNOG" id="KOG3031">
    <property type="taxonomic scope" value="Eukaryota"/>
</dbReference>
<dbReference type="Proteomes" id="UP000014500">
    <property type="component" value="Unassembled WGS sequence"/>
</dbReference>
<sequence length="227" mass="26043">MMVSPDRGLSAFDYYESLKATANLVIYVMGFIWICCFGLFAVTYPSFKVIQIIDRLGSIPDQSEEEDHLLDQEKRSKSKRTLKLIVLLLKPKTSEERDSSNTENRKKETENCKTALLIREISASGTVVNCLKDIVQLKKPHVVFFNKKNNDSLPFEDITKLEFFSQENDASLFLMATHNKKRPHNLIMGRMFDHRFTKTTSFFVAKLAAGIKPCLIFTGEAFEQQEN</sequence>
<keyword evidence="4 6" id="KW-0539">Nucleus</keyword>
<feature type="transmembrane region" description="Helical" evidence="7">
    <location>
        <begin position="20"/>
        <end position="42"/>
    </location>
</feature>
<dbReference type="GO" id="GO:0000463">
    <property type="term" value="P:maturation of LSU-rRNA from tricistronic rRNA transcript (SSU-rRNA, 5.8S rRNA, LSU-rRNA)"/>
    <property type="evidence" value="ECO:0007669"/>
    <property type="project" value="TreeGrafter"/>
</dbReference>
<keyword evidence="10" id="KW-1185">Reference proteome</keyword>
<dbReference type="AlphaFoldDB" id="T1IVI2"/>
<evidence type="ECO:0000256" key="2">
    <source>
        <dbReference type="ARBA" id="ARBA00010782"/>
    </source>
</evidence>
<dbReference type="EnsemblMetazoa" id="SMAR005180-RA">
    <property type="protein sequence ID" value="SMAR005180-PA"/>
    <property type="gene ID" value="SMAR005180"/>
</dbReference>
<dbReference type="STRING" id="126957.T1IVI2"/>
<dbReference type="PROSITE" id="PS50833">
    <property type="entry name" value="BRIX"/>
    <property type="match status" value="1"/>
</dbReference>
<evidence type="ECO:0000256" key="3">
    <source>
        <dbReference type="ARBA" id="ARBA00020387"/>
    </source>
</evidence>